<dbReference type="InterPro" id="IPR023213">
    <property type="entry name" value="CAT-like_dom_sf"/>
</dbReference>
<feature type="domain" description="Carrier" evidence="9">
    <location>
        <begin position="1106"/>
        <end position="1181"/>
    </location>
</feature>
<comment type="similarity">
    <text evidence="3">Belongs to the ATP-dependent AMP-binding enzyme family. MbtB subfamily.</text>
</comment>
<evidence type="ECO:0000259" key="9">
    <source>
        <dbReference type="PROSITE" id="PS50075"/>
    </source>
</evidence>
<comment type="cofactor">
    <cofactor evidence="1">
        <name>pantetheine 4'-phosphate</name>
        <dbReference type="ChEBI" id="CHEBI:47942"/>
    </cofactor>
</comment>
<dbReference type="RefSeq" id="WP_344418368.1">
    <property type="nucleotide sequence ID" value="NZ_BAAANN010000011.1"/>
</dbReference>
<dbReference type="Gene3D" id="3.30.300.30">
    <property type="match status" value="4"/>
</dbReference>
<evidence type="ECO:0000256" key="3">
    <source>
        <dbReference type="ARBA" id="ARBA00007380"/>
    </source>
</evidence>
<dbReference type="CDD" id="cd19535">
    <property type="entry name" value="Cyc_NRPS"/>
    <property type="match status" value="2"/>
</dbReference>
<dbReference type="Pfam" id="PF00668">
    <property type="entry name" value="Condensation"/>
    <property type="match status" value="2"/>
</dbReference>
<dbReference type="InterPro" id="IPR045851">
    <property type="entry name" value="AMP-bd_C_sf"/>
</dbReference>
<evidence type="ECO:0000256" key="1">
    <source>
        <dbReference type="ARBA" id="ARBA00001957"/>
    </source>
</evidence>
<dbReference type="Gene3D" id="3.30.559.30">
    <property type="entry name" value="Nonribosomal peptide synthetase, condensation domain"/>
    <property type="match status" value="2"/>
</dbReference>
<comment type="caution">
    <text evidence="10">The sequence shown here is derived from an EMBL/GenBank/DDBJ whole genome shotgun (WGS) entry which is preliminary data.</text>
</comment>
<evidence type="ECO:0000313" key="10">
    <source>
        <dbReference type="EMBL" id="GAA1959042.1"/>
    </source>
</evidence>
<organism evidence="10 11">
    <name type="scientific">Amycolatopsis minnesotensis</name>
    <dbReference type="NCBI Taxonomy" id="337894"/>
    <lineage>
        <taxon>Bacteria</taxon>
        <taxon>Bacillati</taxon>
        <taxon>Actinomycetota</taxon>
        <taxon>Actinomycetes</taxon>
        <taxon>Pseudonocardiales</taxon>
        <taxon>Pseudonocardiaceae</taxon>
        <taxon>Amycolatopsis</taxon>
    </lineage>
</organism>
<evidence type="ECO:0000313" key="11">
    <source>
        <dbReference type="Proteomes" id="UP001501116"/>
    </source>
</evidence>
<reference evidence="10 11" key="1">
    <citation type="journal article" date="2019" name="Int. J. Syst. Evol. Microbiol.">
        <title>The Global Catalogue of Microorganisms (GCM) 10K type strain sequencing project: providing services to taxonomists for standard genome sequencing and annotation.</title>
        <authorList>
            <consortium name="The Broad Institute Genomics Platform"/>
            <consortium name="The Broad Institute Genome Sequencing Center for Infectious Disease"/>
            <person name="Wu L."/>
            <person name="Ma J."/>
        </authorList>
    </citation>
    <scope>NUCLEOTIDE SEQUENCE [LARGE SCALE GENOMIC DNA]</scope>
    <source>
        <strain evidence="10 11">JCM 14545</strain>
    </source>
</reference>
<dbReference type="SMART" id="SM00823">
    <property type="entry name" value="PKS_PP"/>
    <property type="match status" value="2"/>
</dbReference>
<protein>
    <recommendedName>
        <fullName evidence="4">Phenyloxazoline synthase MbtB</fullName>
    </recommendedName>
    <alternativeName>
        <fullName evidence="8">Mycobactin synthetase protein B</fullName>
    </alternativeName>
</protein>
<gene>
    <name evidence="10" type="ORF">GCM10009754_31830</name>
</gene>
<comment type="pathway">
    <text evidence="2">Siderophore biosynthesis; mycobactin biosynthesis.</text>
</comment>
<dbReference type="InterPro" id="IPR020806">
    <property type="entry name" value="PKS_PP-bd"/>
</dbReference>
<proteinExistence type="inferred from homology"/>
<name>A0ABN2QVY1_9PSEU</name>
<dbReference type="InterPro" id="IPR036736">
    <property type="entry name" value="ACP-like_sf"/>
</dbReference>
<dbReference type="Gene3D" id="3.40.50.12780">
    <property type="entry name" value="N-terminal domain of ligase-like"/>
    <property type="match status" value="2"/>
</dbReference>
<dbReference type="Proteomes" id="UP001501116">
    <property type="component" value="Unassembled WGS sequence"/>
</dbReference>
<evidence type="ECO:0000256" key="7">
    <source>
        <dbReference type="ARBA" id="ARBA00022598"/>
    </source>
</evidence>
<dbReference type="EMBL" id="BAAANN010000011">
    <property type="protein sequence ID" value="GAA1959042.1"/>
    <property type="molecule type" value="Genomic_DNA"/>
</dbReference>
<dbReference type="Gene3D" id="3.40.50.1820">
    <property type="entry name" value="alpha/beta hydrolase"/>
    <property type="match status" value="1"/>
</dbReference>
<dbReference type="PANTHER" id="PTHR45527:SF10">
    <property type="entry name" value="PYOCHELIN SYNTHASE PCHF"/>
    <property type="match status" value="1"/>
</dbReference>
<dbReference type="InterPro" id="IPR000873">
    <property type="entry name" value="AMP-dep_synth/lig_dom"/>
</dbReference>
<dbReference type="Pfam" id="PF00501">
    <property type="entry name" value="AMP-binding"/>
    <property type="match status" value="2"/>
</dbReference>
<dbReference type="PROSITE" id="PS00012">
    <property type="entry name" value="PHOSPHOPANTETHEINE"/>
    <property type="match status" value="1"/>
</dbReference>
<dbReference type="SUPFAM" id="SSF52777">
    <property type="entry name" value="CoA-dependent acyltransferases"/>
    <property type="match status" value="4"/>
</dbReference>
<dbReference type="NCBIfam" id="TIGR01733">
    <property type="entry name" value="AA-adenyl-dom"/>
    <property type="match status" value="2"/>
</dbReference>
<keyword evidence="11" id="KW-1185">Reference proteome</keyword>
<dbReference type="InterPro" id="IPR042099">
    <property type="entry name" value="ANL_N_sf"/>
</dbReference>
<dbReference type="PROSITE" id="PS50075">
    <property type="entry name" value="CARRIER"/>
    <property type="match status" value="3"/>
</dbReference>
<dbReference type="SUPFAM" id="SSF47336">
    <property type="entry name" value="ACP-like"/>
    <property type="match status" value="3"/>
</dbReference>
<evidence type="ECO:0000256" key="2">
    <source>
        <dbReference type="ARBA" id="ARBA00005102"/>
    </source>
</evidence>
<dbReference type="Gene3D" id="1.10.1200.10">
    <property type="entry name" value="ACP-like"/>
    <property type="match status" value="2"/>
</dbReference>
<dbReference type="PROSITE" id="PS00455">
    <property type="entry name" value="AMP_BINDING"/>
    <property type="match status" value="2"/>
</dbReference>
<dbReference type="InterPro" id="IPR057737">
    <property type="entry name" value="Condensation_MtbB-like"/>
</dbReference>
<dbReference type="SUPFAM" id="SSF56801">
    <property type="entry name" value="Acetyl-CoA synthetase-like"/>
    <property type="match status" value="3"/>
</dbReference>
<dbReference type="InterPro" id="IPR029058">
    <property type="entry name" value="AB_hydrolase_fold"/>
</dbReference>
<evidence type="ECO:0000256" key="4">
    <source>
        <dbReference type="ARBA" id="ARBA00016743"/>
    </source>
</evidence>
<feature type="domain" description="Carrier" evidence="9">
    <location>
        <begin position="2383"/>
        <end position="2458"/>
    </location>
</feature>
<feature type="domain" description="Carrier" evidence="9">
    <location>
        <begin position="1"/>
        <end position="73"/>
    </location>
</feature>
<dbReference type="InterPro" id="IPR001242">
    <property type="entry name" value="Condensation_dom"/>
</dbReference>
<dbReference type="InterPro" id="IPR020845">
    <property type="entry name" value="AMP-binding_CS"/>
</dbReference>
<dbReference type="InterPro" id="IPR009081">
    <property type="entry name" value="PP-bd_ACP"/>
</dbReference>
<dbReference type="InterPro" id="IPR010071">
    <property type="entry name" value="AA_adenyl_dom"/>
</dbReference>
<keyword evidence="7" id="KW-0436">Ligase</keyword>
<evidence type="ECO:0000256" key="8">
    <source>
        <dbReference type="ARBA" id="ARBA00033440"/>
    </source>
</evidence>
<keyword evidence="5" id="KW-0596">Phosphopantetheine</keyword>
<dbReference type="Pfam" id="PF00550">
    <property type="entry name" value="PP-binding"/>
    <property type="match status" value="3"/>
</dbReference>
<evidence type="ECO:0000256" key="6">
    <source>
        <dbReference type="ARBA" id="ARBA00022553"/>
    </source>
</evidence>
<evidence type="ECO:0000256" key="5">
    <source>
        <dbReference type="ARBA" id="ARBA00022450"/>
    </source>
</evidence>
<dbReference type="PANTHER" id="PTHR45527">
    <property type="entry name" value="NONRIBOSOMAL PEPTIDE SYNTHETASE"/>
    <property type="match status" value="1"/>
</dbReference>
<keyword evidence="6" id="KW-0597">Phosphoprotein</keyword>
<sequence length="2465" mass="263329">MTELDLRAVVASVLRVPADSVDEEADLIAGGISSIAMMRIVGKLRTAGVSTSFAELAERPTVAGWRELAAGRTGAPATSSTVDESARFELDPLQHALWIGRQHGQRLGGVAAHFYTEFDGGALDPAKLDRAVRGVFARHGMTRLVVDGTGRQRIAAESPWPGLRTHDLRAMPAVERETRLAVLRARLSERVMDVAAGEVFDVQLSLLQDNAARVHVNVDMIAADAMSLRILVADLARLLRAPEDPLPPLGYSYPRYLADRAHTSAGAVERDREWWLDRLADLPGSPALPVENTPGEGGVPVARRREHWLDPAATGAVRDRARAEGLTPAVVFATAFAEVIGAWSAERDFLLNVPVFGREPSHVDVDKLVGAFSSSVLLGMRTGMAESFTAAALRAQSELREAAGHAAFTGVDVLRELTRANHGEQVLAPVVFSSTLDFGELFDAEVRAQLGRPVWMISQGPQVWLDAQVTEHDGGILLTWDARETAFAPGVLDAMFETFTELVDGLVAGGGWGTPVGGLVPGEQRAVRDRVNMTAGAAPGKPLHERFFALAEAEPDGVALVWGADSVMTYGELSDRARRLTTMLRAEGVRRGDAVGITLRKGPDQVVAVLGVLGAGACYVPSGVDVPVARRAAVHESAGARVVLAGDAVAKSAHHSPATELTTVDSEDVMYVIFTSGSTGTPKGVEVPHRAVANTVEAVNDHFGVTPDDRTIALSALDFDLSAYDLFAFLGFGGSLVLPREDQRRDAHALAELVRRWEVSVVSCVPALLDMLIVAGQRGGLGGALWLVMLGGDRVGTDLPARLRELRPGCRFAGLGGMTEAAIHATVCEVGDVDPSWRAVPYGRPLRNTRCRVVDARGHDCPDWVPGELWVSGAGVALGYRGDPARTAEKFVERDGSRWYRTGDLVRYRPDGTVEFLGRTDHQVKIRGHRVELGEIEAALTAFPGVSQGVALVTSGRRIAAVVTVAVPAVPDEIADSFLAHLLDQVPDAHVPWRDRVADAESWTTLRWRLAATGHGPLVHGLAERVDELVAVLEAGDDPEPDLLPADVDETALLDSLAERLPAVMVPHRVLTLPEFPLTRNGKIDRDALARTFSKMSTMDSGAGDPPDGAVEEVVAGVWAELLGVPVTGREQNFFALGGDSLLATRLIGRLTAAGLTGVALAKLFANPVLADFAATLSTGHEEPPVPVVAEPERRFEPFPLTDVQRAYWIGRGADLTLGGVGSHFYREYEVAELDVPRLEAAVNALVARHDMLRAVVGPDGDQRVLREVPPFRLEFADDPRERFSHHVFDPATWPLFSITASRRGDRTVLAIGTDNLVFDALSVLTFYAELGALYADPDAELPPVGVTFRDYLLSPAPDTERAERYWAEVAPTLPPGPCLPLAADPAEITAPRFSRRSATVPRERWQVIAARAREHGLTPSAVLLTAFAEVLGRWSARPDLTLNVTLFDRRESHPDIHHVIGDFTSLVLVDHHPEAGDSWLAGTRGLQRRMWDALDHRQVSAVRVLRELARATGAAEVTMPVVFTSALGLPALAGALLTEPVYGISQTPQVWLDHQVSDVDGGVELVWDAVDGLFPAGLLDAMFDAYQRLVDWLATGDWTAAPPDLVPAAQREVRALVNATTDLLPECSLHDGFFRQAGENPGRVALLTGDRTISYGELAGRALRIAAALDVAPGEPVAVTLPKGPDQIAAVLGVLAAGGAYVPIGVDQPDARRERIHRLAGVRTVVTGEFVRAARDFRQATPIACEPDRLAYVIFTSGSTGEPKGVEITHRAAMNTVTDVSERFGVGKDDRVLAVSALDFDLSVYDVFGLLSAGGSLVLVEEDERRDARRWLELVERHGVTVWNSVPALLDLLLLVADGPLPLRVALVSGDWVGLDLPGRLAAHAPGCRFTALGGATEASIWSNFFEVGAVDPAWRSIPYGFPLRNQRFRVVDAAGRDRPDWAEGELWIGGTGVARGYRGDPALTAARFTGGWYRTGDLGRYWPDGTLEFLGRRDRQVKIRGHRVEFGEVEAALSTAPGVGSAVAALVEGTLVAAVVPAALPATTVTAGSGRNARDTAAYDRMVREQTAAVAPLLRELLDGPISAEHEPTARLWRNWLETAGNQPSATPADEPTLSRARELTGLYQDVLAGRAHATALLDEPLFAPSSIISGYAGEAFALVVAEIADLAGQLARPVEALEWGAPAGLATALGDRVRVTSLDAPVESVPATLLGRFDVVLATAVVHRYAEPGQGVTVSALLAAPGGTVFAIEPEALAPIGLVTAAVLEHGFGALDPVRLAAGSPMLPARRWAAEFAAAGLTGVTHRAAGAGGLAVVSGTVPSTAPALDGAGLRAHAGTMVPAHMVPERVEVLPRLPLTTNGKVDRAAVERLLRGRSPGEAGEAPRSDGERMIAALWSELLEAPVTGRNQSFFALGGDSLLATRFIRLVEQRHGVVLPLRRMFAGPTVAEVAELVDELADNDEGEL</sequence>
<accession>A0ABN2QVY1</accession>
<dbReference type="InterPro" id="IPR006162">
    <property type="entry name" value="Ppantetheine_attach_site"/>
</dbReference>
<dbReference type="Gene3D" id="3.30.559.10">
    <property type="entry name" value="Chloramphenicol acetyltransferase-like domain"/>
    <property type="match status" value="2"/>
</dbReference>